<evidence type="ECO:0000256" key="1">
    <source>
        <dbReference type="ARBA" id="ARBA00022741"/>
    </source>
</evidence>
<feature type="region of interest" description="Disordered" evidence="4">
    <location>
        <begin position="466"/>
        <end position="676"/>
    </location>
</feature>
<protein>
    <recommendedName>
        <fullName evidence="5">Protein kinase domain-containing protein</fullName>
    </recommendedName>
</protein>
<organism evidence="6 7">
    <name type="scientific">Zygosaccharomyces mellis</name>
    <dbReference type="NCBI Taxonomy" id="42258"/>
    <lineage>
        <taxon>Eukaryota</taxon>
        <taxon>Fungi</taxon>
        <taxon>Dikarya</taxon>
        <taxon>Ascomycota</taxon>
        <taxon>Saccharomycotina</taxon>
        <taxon>Saccharomycetes</taxon>
        <taxon>Saccharomycetales</taxon>
        <taxon>Saccharomycetaceae</taxon>
        <taxon>Zygosaccharomyces</taxon>
    </lineage>
</organism>
<feature type="binding site" evidence="3">
    <location>
        <position position="110"/>
    </location>
    <ligand>
        <name>ATP</name>
        <dbReference type="ChEBI" id="CHEBI:30616"/>
    </ligand>
</feature>
<dbReference type="PANTHER" id="PTHR24348:SF72">
    <property type="entry name" value="SERINE_THREONINE PROTEIN KINASE"/>
    <property type="match status" value="1"/>
</dbReference>
<dbReference type="PANTHER" id="PTHR24348">
    <property type="entry name" value="SERINE/THREONINE-PROTEIN KINASE UNC-51-RELATED"/>
    <property type="match status" value="1"/>
</dbReference>
<feature type="compositionally biased region" description="Polar residues" evidence="4">
    <location>
        <begin position="16"/>
        <end position="26"/>
    </location>
</feature>
<evidence type="ECO:0000313" key="6">
    <source>
        <dbReference type="EMBL" id="GCE97419.1"/>
    </source>
</evidence>
<keyword evidence="2 3" id="KW-0067">ATP-binding</keyword>
<dbReference type="PROSITE" id="PS00107">
    <property type="entry name" value="PROTEIN_KINASE_ATP"/>
    <property type="match status" value="1"/>
</dbReference>
<feature type="compositionally biased region" description="Polar residues" evidence="4">
    <location>
        <begin position="514"/>
        <end position="548"/>
    </location>
</feature>
<evidence type="ECO:0000256" key="4">
    <source>
        <dbReference type="SAM" id="MobiDB-lite"/>
    </source>
</evidence>
<keyword evidence="7" id="KW-1185">Reference proteome</keyword>
<dbReference type="InterPro" id="IPR045269">
    <property type="entry name" value="Atg1-like"/>
</dbReference>
<dbReference type="Pfam" id="PF00069">
    <property type="entry name" value="Pkinase"/>
    <property type="match status" value="1"/>
</dbReference>
<feature type="compositionally biased region" description="Polar residues" evidence="4">
    <location>
        <begin position="657"/>
        <end position="670"/>
    </location>
</feature>
<feature type="compositionally biased region" description="Basic and acidic residues" evidence="4">
    <location>
        <begin position="549"/>
        <end position="558"/>
    </location>
</feature>
<evidence type="ECO:0000259" key="5">
    <source>
        <dbReference type="PROSITE" id="PS50011"/>
    </source>
</evidence>
<dbReference type="GO" id="GO:0004674">
    <property type="term" value="F:protein serine/threonine kinase activity"/>
    <property type="evidence" value="ECO:0007669"/>
    <property type="project" value="InterPro"/>
</dbReference>
<feature type="region of interest" description="Disordered" evidence="4">
    <location>
        <begin position="11"/>
        <end position="43"/>
    </location>
</feature>
<dbReference type="PROSITE" id="PS00108">
    <property type="entry name" value="PROTEIN_KINASE_ST"/>
    <property type="match status" value="1"/>
</dbReference>
<dbReference type="GO" id="GO:0010506">
    <property type="term" value="P:regulation of autophagy"/>
    <property type="evidence" value="ECO:0007669"/>
    <property type="project" value="InterPro"/>
</dbReference>
<gene>
    <name evidence="6" type="ORF">ZYGM_004977</name>
</gene>
<feature type="compositionally biased region" description="Low complexity" evidence="4">
    <location>
        <begin position="704"/>
        <end position="718"/>
    </location>
</feature>
<feature type="compositionally biased region" description="Basic and acidic residues" evidence="4">
    <location>
        <begin position="610"/>
        <end position="635"/>
    </location>
</feature>
<feature type="region of interest" description="Disordered" evidence="4">
    <location>
        <begin position="759"/>
        <end position="788"/>
    </location>
</feature>
<dbReference type="SUPFAM" id="SSF56112">
    <property type="entry name" value="Protein kinase-like (PK-like)"/>
    <property type="match status" value="1"/>
</dbReference>
<feature type="region of interest" description="Disordered" evidence="4">
    <location>
        <begin position="704"/>
        <end position="744"/>
    </location>
</feature>
<dbReference type="Gene3D" id="1.10.510.10">
    <property type="entry name" value="Transferase(Phosphotransferase) domain 1"/>
    <property type="match status" value="1"/>
</dbReference>
<sequence>MPERLLIPTLVPDWANSPTPNESESLTPLRRSQSRESSSQLRPTYHGIIGSNLSSIVTQIKPLASLIESENRRKINEFNLGSSIGYGQFGKVYKARLQNHIYAIKSIAKKPWNTQQYSMNQTMRQIKLWKQRSGGYNITGDEAVMMMNVQKCRWEIYILSKLHSPYVVRLHKFLDSPVSKAIWMVNEWCSLGELEWKRNSVEAIPSQWSQVVENCEEVLMFVEKALHDLTQGLSYLKSQGCIHRDIKPSNILVDGRQKLLKLSDFGCSILSPSVLPFQDDSLDECFQAELNKIVGTPAFTAPELCQFGNPGADDVRDGYKLDVWSTGITLYGLLYNELPFYGESEFDTYHKAIHKSLENRLNGNRVNDLIIGRMLEKDPEIRIDTEKLQELVIMDRKPFITPLKQGKPVTAKTARKSPTEKHQTSMQKFFTKLFKLKKKDKTKKGSIATGSADSFTASPAVSPGTFVSTTGVLPNSEPLNKPSPSPRPSILPQEDEFSEPSLQSSLSSFEEPVQVSNLFKQNSAPLNSQGGSPPSDSGIVESTVSGSESEPHRIDEYRLLPANSKSSQVIVQEPDRSHGRNASLVAENVDVDYEDEPRRLDPYGLPKSDFTTDLRQESTDISEIHSANDSHEFKTPPKPTGMSHSRQPSHLDRQTTRDINLTNYPQSGFQMNVREETQDDYYDISINSKQPSFQLSVPPEIIQERSPQPEISSSQPSSGFTNQYQHHHQPKASTSTSSSSPIKIPTPMKALIHMGNSPVKEKEGAARHDSPLEDQNRAQAHKTNGLAHSKDISNFQNYIFQQGINDATPQDKHKSVLTEDLIEKYLNYADNN</sequence>
<dbReference type="AlphaFoldDB" id="A0A4C2E3Z4"/>
<accession>A0A4C2E3Z4</accession>
<feature type="compositionally biased region" description="Polar residues" evidence="4">
    <location>
        <begin position="448"/>
        <end position="461"/>
    </location>
</feature>
<feature type="region of interest" description="Disordered" evidence="4">
    <location>
        <begin position="406"/>
        <end position="425"/>
    </location>
</feature>
<dbReference type="OrthoDB" id="68483at2759"/>
<dbReference type="GO" id="GO:0005524">
    <property type="term" value="F:ATP binding"/>
    <property type="evidence" value="ECO:0007669"/>
    <property type="project" value="UniProtKB-UniRule"/>
</dbReference>
<reference evidence="6 7" key="1">
    <citation type="submission" date="2019-01" db="EMBL/GenBank/DDBJ databases">
        <title>Draft Genome Sequencing of Zygosaccharomyces mellis Ca-7.</title>
        <authorList>
            <person name="Shiwa Y."/>
            <person name="Kanesaki Y."/>
            <person name="Ishige T."/>
            <person name="Mura K."/>
            <person name="Hori T."/>
            <person name="Tamura T."/>
        </authorList>
    </citation>
    <scope>NUCLEOTIDE SEQUENCE [LARGE SCALE GENOMIC DNA]</scope>
    <source>
        <strain evidence="6 7">Ca-7</strain>
    </source>
</reference>
<feature type="region of interest" description="Disordered" evidence="4">
    <location>
        <begin position="442"/>
        <end position="461"/>
    </location>
</feature>
<evidence type="ECO:0000313" key="7">
    <source>
        <dbReference type="Proteomes" id="UP000301737"/>
    </source>
</evidence>
<dbReference type="InterPro" id="IPR017441">
    <property type="entry name" value="Protein_kinase_ATP_BS"/>
</dbReference>
<dbReference type="InterPro" id="IPR000719">
    <property type="entry name" value="Prot_kinase_dom"/>
</dbReference>
<comment type="caution">
    <text evidence="6">The sequence shown here is derived from an EMBL/GenBank/DDBJ whole genome shotgun (WGS) entry which is preliminary data.</text>
</comment>
<evidence type="ECO:0000256" key="2">
    <source>
        <dbReference type="ARBA" id="ARBA00022840"/>
    </source>
</evidence>
<dbReference type="InterPro" id="IPR008271">
    <property type="entry name" value="Ser/Thr_kinase_AS"/>
</dbReference>
<feature type="compositionally biased region" description="Low complexity" evidence="4">
    <location>
        <begin position="29"/>
        <end position="42"/>
    </location>
</feature>
<keyword evidence="1 3" id="KW-0547">Nucleotide-binding</keyword>
<evidence type="ECO:0000256" key="3">
    <source>
        <dbReference type="PROSITE-ProRule" id="PRU10141"/>
    </source>
</evidence>
<dbReference type="Proteomes" id="UP000301737">
    <property type="component" value="Unassembled WGS sequence"/>
</dbReference>
<proteinExistence type="predicted"/>
<dbReference type="GO" id="GO:0005737">
    <property type="term" value="C:cytoplasm"/>
    <property type="evidence" value="ECO:0007669"/>
    <property type="project" value="TreeGrafter"/>
</dbReference>
<name>A0A4C2E3Z4_9SACH</name>
<dbReference type="EMBL" id="BIMX01000001">
    <property type="protein sequence ID" value="GCE97419.1"/>
    <property type="molecule type" value="Genomic_DNA"/>
</dbReference>
<dbReference type="PROSITE" id="PS50011">
    <property type="entry name" value="PROTEIN_KINASE_DOM"/>
    <property type="match status" value="1"/>
</dbReference>
<feature type="compositionally biased region" description="Low complexity" evidence="4">
    <location>
        <begin position="499"/>
        <end position="512"/>
    </location>
</feature>
<feature type="compositionally biased region" description="Basic and acidic residues" evidence="4">
    <location>
        <begin position="759"/>
        <end position="776"/>
    </location>
</feature>
<dbReference type="Gene3D" id="3.30.200.20">
    <property type="entry name" value="Phosphorylase Kinase, domain 1"/>
    <property type="match status" value="1"/>
</dbReference>
<dbReference type="InterPro" id="IPR011009">
    <property type="entry name" value="Kinase-like_dom_sf"/>
</dbReference>
<dbReference type="SMART" id="SM00220">
    <property type="entry name" value="S_TKc"/>
    <property type="match status" value="1"/>
</dbReference>
<feature type="domain" description="Protein kinase" evidence="5">
    <location>
        <begin position="78"/>
        <end position="400"/>
    </location>
</feature>